<evidence type="ECO:0000256" key="4">
    <source>
        <dbReference type="ARBA" id="ARBA00022989"/>
    </source>
</evidence>
<keyword evidence="3 6" id="KW-0812">Transmembrane</keyword>
<protein>
    <submittedName>
        <fullName evidence="7">AI-2E family transporter</fullName>
    </submittedName>
</protein>
<evidence type="ECO:0000256" key="5">
    <source>
        <dbReference type="ARBA" id="ARBA00023136"/>
    </source>
</evidence>
<gene>
    <name evidence="7" type="ORF">JFN91_18920</name>
</gene>
<dbReference type="Pfam" id="PF01594">
    <property type="entry name" value="AI-2E_transport"/>
    <property type="match status" value="1"/>
</dbReference>
<comment type="caution">
    <text evidence="7">The sequence shown here is derived from an EMBL/GenBank/DDBJ whole genome shotgun (WGS) entry which is preliminary data.</text>
</comment>
<keyword evidence="4 6" id="KW-1133">Transmembrane helix</keyword>
<feature type="transmembrane region" description="Helical" evidence="6">
    <location>
        <begin position="12"/>
        <end position="42"/>
    </location>
</feature>
<organism evidence="7 8">
    <name type="scientific">Geomonas anaerohicana</name>
    <dbReference type="NCBI Taxonomy" id="2798583"/>
    <lineage>
        <taxon>Bacteria</taxon>
        <taxon>Pseudomonadati</taxon>
        <taxon>Thermodesulfobacteriota</taxon>
        <taxon>Desulfuromonadia</taxon>
        <taxon>Geobacterales</taxon>
        <taxon>Geobacteraceae</taxon>
        <taxon>Geomonas</taxon>
    </lineage>
</organism>
<feature type="transmembrane region" description="Helical" evidence="6">
    <location>
        <begin position="231"/>
        <end position="249"/>
    </location>
</feature>
<evidence type="ECO:0000256" key="3">
    <source>
        <dbReference type="ARBA" id="ARBA00022692"/>
    </source>
</evidence>
<keyword evidence="5 6" id="KW-0472">Membrane</keyword>
<sequence>MEFRTTIPTTLQISYALAVIAVITVLHFHLLPAVFAGLAVYALTAKLALKLPVRWGTLTQKVALAGIILFVIGLVSAVCLGLWSFLRGHHGMSNLLGTAAETLDNLKRNLPAEMTALLPDTVDELREQVVTMLREHGKNISSVGMSGVKTFAHLVLGMVVGSLAVLHRFNRDADFPPLASHLHDRLLNLASAFDKVVFAQVKISLLNTALTALYLAVILPLCGVHLPMTTLLILLTFIAGLLPVVGNLISNFTIVLISLGVSPMVGVASLGFLVLIHKLEYFTNARIVGSEVKASVWELLTAMLVMEAIFGVAGLVAAPVVYAWLKAELKAYRLV</sequence>
<evidence type="ECO:0000256" key="2">
    <source>
        <dbReference type="ARBA" id="ARBA00009773"/>
    </source>
</evidence>
<evidence type="ECO:0000256" key="6">
    <source>
        <dbReference type="SAM" id="Phobius"/>
    </source>
</evidence>
<reference evidence="7 8" key="1">
    <citation type="submission" date="2020-12" db="EMBL/GenBank/DDBJ databases">
        <title>Geomonas sp. Red421, isolated from paddy soil.</title>
        <authorList>
            <person name="Xu Z."/>
            <person name="Zhang Z."/>
            <person name="Masuda Y."/>
            <person name="Itoh H."/>
            <person name="Senoo K."/>
        </authorList>
    </citation>
    <scope>NUCLEOTIDE SEQUENCE [LARGE SCALE GENOMIC DNA]</scope>
    <source>
        <strain evidence="7 8">Red421</strain>
    </source>
</reference>
<keyword evidence="8" id="KW-1185">Reference proteome</keyword>
<dbReference type="InterPro" id="IPR002549">
    <property type="entry name" value="AI-2E-like"/>
</dbReference>
<dbReference type="RefSeq" id="WP_199390706.1">
    <property type="nucleotide sequence ID" value="NZ_JAEMHL010000013.1"/>
</dbReference>
<comment type="similarity">
    <text evidence="2">Belongs to the autoinducer-2 exporter (AI-2E) (TC 2.A.86) family.</text>
</comment>
<dbReference type="EMBL" id="JAEMHL010000013">
    <property type="protein sequence ID" value="MBJ6752296.1"/>
    <property type="molecule type" value="Genomic_DNA"/>
</dbReference>
<evidence type="ECO:0000313" key="7">
    <source>
        <dbReference type="EMBL" id="MBJ6752296.1"/>
    </source>
</evidence>
<feature type="transmembrane region" description="Helical" evidence="6">
    <location>
        <begin position="297"/>
        <end position="325"/>
    </location>
</feature>
<evidence type="ECO:0000256" key="1">
    <source>
        <dbReference type="ARBA" id="ARBA00004141"/>
    </source>
</evidence>
<feature type="transmembrane region" description="Helical" evidence="6">
    <location>
        <begin position="255"/>
        <end position="276"/>
    </location>
</feature>
<accession>A0ABS0YJ09</accession>
<feature type="transmembrane region" description="Helical" evidence="6">
    <location>
        <begin position="203"/>
        <end position="224"/>
    </location>
</feature>
<evidence type="ECO:0000313" key="8">
    <source>
        <dbReference type="Proteomes" id="UP000614714"/>
    </source>
</evidence>
<feature type="transmembrane region" description="Helical" evidence="6">
    <location>
        <begin position="62"/>
        <end position="86"/>
    </location>
</feature>
<dbReference type="Proteomes" id="UP000614714">
    <property type="component" value="Unassembled WGS sequence"/>
</dbReference>
<comment type="subcellular location">
    <subcellularLocation>
        <location evidence="1">Membrane</location>
        <topology evidence="1">Multi-pass membrane protein</topology>
    </subcellularLocation>
</comment>
<name>A0ABS0YJ09_9BACT</name>
<proteinExistence type="inferred from homology"/>